<comment type="caution">
    <text evidence="2">The sequence shown here is derived from an EMBL/GenBank/DDBJ whole genome shotgun (WGS) entry which is preliminary data.</text>
</comment>
<keyword evidence="3" id="KW-1185">Reference proteome</keyword>
<dbReference type="EMBL" id="SRMA01027247">
    <property type="protein sequence ID" value="TRY57149.1"/>
    <property type="molecule type" value="Genomic_DNA"/>
</dbReference>
<dbReference type="OrthoDB" id="6132334at2759"/>
<sequence length="313" mass="35042">MVSPGRDVFSDSEPLNNDRIPRTNGATANKGNIVIDKVNNEIGKHFSPHSFRVRVVFSSLKAFKKFELSLAIPPDYPFGVLQLQDFKSHTGETRLSESESQYSLTKERNLDLTAGLEESGISPGRDVFSDSEPLNIDRIPRTNGAIANKGNIVINKVNNEIGKHLYSTEINGRAWSGRSRYSSEIQNGRMDGSHFAESLKFKQPQTKTCESWTRFISTFHYKFGSDVMAEAVSPQDQWEEAFEDEFGEIIKTRSDVPCSIRSEFIARTNVFNSRDTGSSEALGVYTDTGNERTQLPATQKAITEETFGAFEML</sequence>
<organism evidence="2 3">
    <name type="scientific">Danionella cerebrum</name>
    <dbReference type="NCBI Taxonomy" id="2873325"/>
    <lineage>
        <taxon>Eukaryota</taxon>
        <taxon>Metazoa</taxon>
        <taxon>Chordata</taxon>
        <taxon>Craniata</taxon>
        <taxon>Vertebrata</taxon>
        <taxon>Euteleostomi</taxon>
        <taxon>Actinopterygii</taxon>
        <taxon>Neopterygii</taxon>
        <taxon>Teleostei</taxon>
        <taxon>Ostariophysi</taxon>
        <taxon>Cypriniformes</taxon>
        <taxon>Danionidae</taxon>
        <taxon>Danioninae</taxon>
        <taxon>Danionella</taxon>
    </lineage>
</organism>
<evidence type="ECO:0000313" key="2">
    <source>
        <dbReference type="EMBL" id="TRY57149.1"/>
    </source>
</evidence>
<dbReference type="STRING" id="623744.A0A553MVE9"/>
<accession>A0A553MVE9</accession>
<dbReference type="AlphaFoldDB" id="A0A553MVE9"/>
<evidence type="ECO:0000313" key="3">
    <source>
        <dbReference type="Proteomes" id="UP000316079"/>
    </source>
</evidence>
<proteinExistence type="predicted"/>
<gene>
    <name evidence="2" type="ORF">DNTS_002630</name>
</gene>
<feature type="region of interest" description="Disordered" evidence="1">
    <location>
        <begin position="1"/>
        <end position="27"/>
    </location>
</feature>
<protein>
    <submittedName>
        <fullName evidence="2">Uncharacterized protein</fullName>
    </submittedName>
</protein>
<evidence type="ECO:0000256" key="1">
    <source>
        <dbReference type="SAM" id="MobiDB-lite"/>
    </source>
</evidence>
<name>A0A553MVE9_9TELE</name>
<reference evidence="2 3" key="1">
    <citation type="journal article" date="2019" name="Sci. Data">
        <title>Hybrid genome assembly and annotation of Danionella translucida.</title>
        <authorList>
            <person name="Kadobianskyi M."/>
            <person name="Schulze L."/>
            <person name="Schuelke M."/>
            <person name="Judkewitz B."/>
        </authorList>
    </citation>
    <scope>NUCLEOTIDE SEQUENCE [LARGE SCALE GENOMIC DNA]</scope>
    <source>
        <strain evidence="2 3">Bolton</strain>
    </source>
</reference>
<dbReference type="Proteomes" id="UP000316079">
    <property type="component" value="Unassembled WGS sequence"/>
</dbReference>